<dbReference type="Pfam" id="PF00126">
    <property type="entry name" value="HTH_1"/>
    <property type="match status" value="1"/>
</dbReference>
<reference evidence="6 7" key="2">
    <citation type="submission" date="2019-01" db="EMBL/GenBank/DDBJ databases">
        <authorList>
            <person name="Li Y."/>
        </authorList>
    </citation>
    <scope>NUCLEOTIDE SEQUENCE [LARGE SCALE GENOMIC DNA]</scope>
    <source>
        <strain evidence="6 7">2D-5</strain>
    </source>
</reference>
<dbReference type="FunFam" id="1.10.10.10:FF:000001">
    <property type="entry name" value="LysR family transcriptional regulator"/>
    <property type="match status" value="1"/>
</dbReference>
<name>A0A443J042_9RHOB</name>
<accession>A0A443J042</accession>
<keyword evidence="3" id="KW-0238">DNA-binding</keyword>
<comment type="similarity">
    <text evidence="1">Belongs to the LysR transcriptional regulatory family.</text>
</comment>
<dbReference type="SUPFAM" id="SSF53850">
    <property type="entry name" value="Periplasmic binding protein-like II"/>
    <property type="match status" value="1"/>
</dbReference>
<evidence type="ECO:0000256" key="3">
    <source>
        <dbReference type="ARBA" id="ARBA00023125"/>
    </source>
</evidence>
<dbReference type="PROSITE" id="PS50931">
    <property type="entry name" value="HTH_LYSR"/>
    <property type="match status" value="1"/>
</dbReference>
<dbReference type="RefSeq" id="WP_128269073.1">
    <property type="nucleotide sequence ID" value="NZ_SAUW01000004.1"/>
</dbReference>
<dbReference type="InterPro" id="IPR058163">
    <property type="entry name" value="LysR-type_TF_proteobact-type"/>
</dbReference>
<protein>
    <submittedName>
        <fullName evidence="6">LysR family transcriptional regulator</fullName>
    </submittedName>
</protein>
<keyword evidence="2" id="KW-0805">Transcription regulation</keyword>
<dbReference type="SUPFAM" id="SSF46785">
    <property type="entry name" value="Winged helix' DNA-binding domain"/>
    <property type="match status" value="1"/>
</dbReference>
<evidence type="ECO:0000256" key="2">
    <source>
        <dbReference type="ARBA" id="ARBA00023015"/>
    </source>
</evidence>
<dbReference type="PRINTS" id="PR00039">
    <property type="entry name" value="HTHLYSR"/>
</dbReference>
<keyword evidence="7" id="KW-1185">Reference proteome</keyword>
<proteinExistence type="inferred from homology"/>
<organism evidence="6 7">
    <name type="scientific">Paenirhodobacter populi</name>
    <dbReference type="NCBI Taxonomy" id="2306993"/>
    <lineage>
        <taxon>Bacteria</taxon>
        <taxon>Pseudomonadati</taxon>
        <taxon>Pseudomonadota</taxon>
        <taxon>Alphaproteobacteria</taxon>
        <taxon>Rhodobacterales</taxon>
        <taxon>Rhodobacter group</taxon>
        <taxon>Paenirhodobacter</taxon>
    </lineage>
</organism>
<keyword evidence="4" id="KW-0804">Transcription</keyword>
<dbReference type="InterPro" id="IPR000847">
    <property type="entry name" value="LysR_HTH_N"/>
</dbReference>
<sequence length="304" mass="33003">MDRLTEMEAFIAVVDQGGFTGAARRMEVSKSAISKYVAALEQRLGTRLLERTTRRVEPTEIGIAYYRRARRIVHDAQEADAMAGSTRMPPTGRLRVSVPAEFGVTRFVPVLGGLLMDYPGLSIHTDLRQRNAAPVASAEHDLTLSIDPEMSRPAGSRLLARSAHHLVAAPAYVARHGAPARIEELTEHALLHRAQDTEAEANLWHLISASGESRTVRCNGPLTANDDLALLEACLNGYGIACLPGYLTGERLRDGQLVPIIPTLAGQALSISILSPESEFTPPKVTTLIDYLSSAYGTQSADWQ</sequence>
<gene>
    <name evidence="6" type="ORF">D2T33_05165</name>
</gene>
<dbReference type="Gene3D" id="1.10.10.10">
    <property type="entry name" value="Winged helix-like DNA-binding domain superfamily/Winged helix DNA-binding domain"/>
    <property type="match status" value="1"/>
</dbReference>
<dbReference type="GO" id="GO:0006351">
    <property type="term" value="P:DNA-templated transcription"/>
    <property type="evidence" value="ECO:0007669"/>
    <property type="project" value="TreeGrafter"/>
</dbReference>
<dbReference type="PANTHER" id="PTHR30537">
    <property type="entry name" value="HTH-TYPE TRANSCRIPTIONAL REGULATOR"/>
    <property type="match status" value="1"/>
</dbReference>
<dbReference type="InterPro" id="IPR005119">
    <property type="entry name" value="LysR_subst-bd"/>
</dbReference>
<dbReference type="Pfam" id="PF03466">
    <property type="entry name" value="LysR_substrate"/>
    <property type="match status" value="1"/>
</dbReference>
<reference evidence="6 7" key="1">
    <citation type="submission" date="2019-01" db="EMBL/GenBank/DDBJ databases">
        <title>Sinorhodobacter populi sp. nov. isolated from the symptomatic bark tissue of Populus euramericana canker.</title>
        <authorList>
            <person name="Xu G."/>
        </authorList>
    </citation>
    <scope>NUCLEOTIDE SEQUENCE [LARGE SCALE GENOMIC DNA]</scope>
    <source>
        <strain evidence="6 7">2D-5</strain>
    </source>
</reference>
<dbReference type="InterPro" id="IPR036388">
    <property type="entry name" value="WH-like_DNA-bd_sf"/>
</dbReference>
<dbReference type="InterPro" id="IPR036390">
    <property type="entry name" value="WH_DNA-bd_sf"/>
</dbReference>
<comment type="caution">
    <text evidence="6">The sequence shown here is derived from an EMBL/GenBank/DDBJ whole genome shotgun (WGS) entry which is preliminary data.</text>
</comment>
<evidence type="ECO:0000313" key="6">
    <source>
        <dbReference type="EMBL" id="RWR13789.1"/>
    </source>
</evidence>
<feature type="domain" description="HTH lysR-type" evidence="5">
    <location>
        <begin position="1"/>
        <end position="59"/>
    </location>
</feature>
<evidence type="ECO:0000256" key="1">
    <source>
        <dbReference type="ARBA" id="ARBA00009437"/>
    </source>
</evidence>
<evidence type="ECO:0000256" key="4">
    <source>
        <dbReference type="ARBA" id="ARBA00023163"/>
    </source>
</evidence>
<dbReference type="AlphaFoldDB" id="A0A443J042"/>
<dbReference type="GO" id="GO:0003700">
    <property type="term" value="F:DNA-binding transcription factor activity"/>
    <property type="evidence" value="ECO:0007669"/>
    <property type="project" value="InterPro"/>
</dbReference>
<evidence type="ECO:0000313" key="7">
    <source>
        <dbReference type="Proteomes" id="UP000285710"/>
    </source>
</evidence>
<dbReference type="GO" id="GO:0043565">
    <property type="term" value="F:sequence-specific DNA binding"/>
    <property type="evidence" value="ECO:0007669"/>
    <property type="project" value="TreeGrafter"/>
</dbReference>
<evidence type="ECO:0000259" key="5">
    <source>
        <dbReference type="PROSITE" id="PS50931"/>
    </source>
</evidence>
<dbReference type="PANTHER" id="PTHR30537:SF5">
    <property type="entry name" value="HTH-TYPE TRANSCRIPTIONAL ACTIVATOR TTDR-RELATED"/>
    <property type="match status" value="1"/>
</dbReference>
<dbReference type="Gene3D" id="3.40.190.290">
    <property type="match status" value="1"/>
</dbReference>
<dbReference type="EMBL" id="SAUW01000004">
    <property type="protein sequence ID" value="RWR13789.1"/>
    <property type="molecule type" value="Genomic_DNA"/>
</dbReference>
<dbReference type="CDD" id="cd08422">
    <property type="entry name" value="PBP2_CrgA_like"/>
    <property type="match status" value="1"/>
</dbReference>
<dbReference type="Proteomes" id="UP000285710">
    <property type="component" value="Unassembled WGS sequence"/>
</dbReference>